<evidence type="ECO:0000256" key="1">
    <source>
        <dbReference type="SAM" id="MobiDB-lite"/>
    </source>
</evidence>
<keyword evidence="3" id="KW-1185">Reference proteome</keyword>
<dbReference type="EMBL" id="CAXITT010000708">
    <property type="protein sequence ID" value="CAL1545432.1"/>
    <property type="molecule type" value="Genomic_DNA"/>
</dbReference>
<accession>A0AAV2IFS2</accession>
<comment type="caution">
    <text evidence="2">The sequence shown here is derived from an EMBL/GenBank/DDBJ whole genome shotgun (WGS) entry which is preliminary data.</text>
</comment>
<reference evidence="2 3" key="1">
    <citation type="submission" date="2024-04" db="EMBL/GenBank/DDBJ databases">
        <authorList>
            <consortium name="Genoscope - CEA"/>
            <person name="William W."/>
        </authorList>
    </citation>
    <scope>NUCLEOTIDE SEQUENCE [LARGE SCALE GENOMIC DNA]</scope>
</reference>
<organism evidence="2 3">
    <name type="scientific">Lymnaea stagnalis</name>
    <name type="common">Great pond snail</name>
    <name type="synonym">Helix stagnalis</name>
    <dbReference type="NCBI Taxonomy" id="6523"/>
    <lineage>
        <taxon>Eukaryota</taxon>
        <taxon>Metazoa</taxon>
        <taxon>Spiralia</taxon>
        <taxon>Lophotrochozoa</taxon>
        <taxon>Mollusca</taxon>
        <taxon>Gastropoda</taxon>
        <taxon>Heterobranchia</taxon>
        <taxon>Euthyneura</taxon>
        <taxon>Panpulmonata</taxon>
        <taxon>Hygrophila</taxon>
        <taxon>Lymnaeoidea</taxon>
        <taxon>Lymnaeidae</taxon>
        <taxon>Lymnaea</taxon>
    </lineage>
</organism>
<feature type="non-terminal residue" evidence="2">
    <location>
        <position position="1"/>
    </location>
</feature>
<evidence type="ECO:0000313" key="2">
    <source>
        <dbReference type="EMBL" id="CAL1545432.1"/>
    </source>
</evidence>
<dbReference type="Proteomes" id="UP001497497">
    <property type="component" value="Unassembled WGS sequence"/>
</dbReference>
<sequence>RSGQGDHIGSDSSTVAAHSKTHNGGKLLEQLNITEKAGKVPECNLKEIKNENSAVLNEEVVEVDQISQLNSNEENSKEIDLSEPLAKKSSETLCQGELSTEPKSRTQSMPLGSPSSNLKTLVVRVKQMTEDELRTFLPSKVLPS</sequence>
<proteinExistence type="predicted"/>
<gene>
    <name evidence="2" type="ORF">GSLYS_00018915001</name>
</gene>
<feature type="compositionally biased region" description="Basic and acidic residues" evidence="1">
    <location>
        <begin position="74"/>
        <end position="90"/>
    </location>
</feature>
<protein>
    <submittedName>
        <fullName evidence="2">Uncharacterized protein</fullName>
    </submittedName>
</protein>
<evidence type="ECO:0000313" key="3">
    <source>
        <dbReference type="Proteomes" id="UP001497497"/>
    </source>
</evidence>
<feature type="region of interest" description="Disordered" evidence="1">
    <location>
        <begin position="67"/>
        <end position="118"/>
    </location>
</feature>
<feature type="region of interest" description="Disordered" evidence="1">
    <location>
        <begin position="1"/>
        <end position="29"/>
    </location>
</feature>
<feature type="non-terminal residue" evidence="2">
    <location>
        <position position="144"/>
    </location>
</feature>
<feature type="compositionally biased region" description="Polar residues" evidence="1">
    <location>
        <begin position="105"/>
        <end position="118"/>
    </location>
</feature>
<dbReference type="AlphaFoldDB" id="A0AAV2IFS2"/>
<name>A0AAV2IFS2_LYMST</name>